<gene>
    <name evidence="1" type="ORF">MNBD_GAMMA09-1484</name>
</gene>
<organism evidence="1">
    <name type="scientific">hydrothermal vent metagenome</name>
    <dbReference type="NCBI Taxonomy" id="652676"/>
    <lineage>
        <taxon>unclassified sequences</taxon>
        <taxon>metagenomes</taxon>
        <taxon>ecological metagenomes</taxon>
    </lineage>
</organism>
<proteinExistence type="predicted"/>
<accession>A0A3B0XWN5</accession>
<name>A0A3B0XWN5_9ZZZZ</name>
<evidence type="ECO:0000313" key="1">
    <source>
        <dbReference type="EMBL" id="VAW67657.1"/>
    </source>
</evidence>
<protein>
    <submittedName>
        <fullName evidence="1">Uncharacterized protein</fullName>
    </submittedName>
</protein>
<dbReference type="EMBL" id="UOFI01000104">
    <property type="protein sequence ID" value="VAW67657.1"/>
    <property type="molecule type" value="Genomic_DNA"/>
</dbReference>
<dbReference type="AlphaFoldDB" id="A0A3B0XWN5"/>
<reference evidence="1" key="1">
    <citation type="submission" date="2018-06" db="EMBL/GenBank/DDBJ databases">
        <authorList>
            <person name="Zhirakovskaya E."/>
        </authorList>
    </citation>
    <scope>NUCLEOTIDE SEQUENCE</scope>
</reference>
<sequence length="155" mass="18261">MKTLEEHQFSTRLSPDDYNEKTQTCKSRVFINNTRTDCIIDGAILECCIKYDGHYLAFMTEDIPYEDSLHISLLDKELTILDQASLSWIYTTGTFKLIALDEPDTVTFRFFDELAWRIKCLPGKQFYIPFFTEPRGTHRKQHFHRYFKISALKTA</sequence>